<dbReference type="PANTHER" id="PTHR30537">
    <property type="entry name" value="HTH-TYPE TRANSCRIPTIONAL REGULATOR"/>
    <property type="match status" value="1"/>
</dbReference>
<keyword evidence="2" id="KW-0805">Transcription regulation</keyword>
<dbReference type="Pfam" id="PF00126">
    <property type="entry name" value="HTH_1"/>
    <property type="match status" value="1"/>
</dbReference>
<comment type="caution">
    <text evidence="6">The sequence shown here is derived from an EMBL/GenBank/DDBJ whole genome shotgun (WGS) entry which is preliminary data.</text>
</comment>
<gene>
    <name evidence="6" type="ORF">JHL17_25035</name>
</gene>
<feature type="domain" description="HTH lysR-type" evidence="5">
    <location>
        <begin position="15"/>
        <end position="65"/>
    </location>
</feature>
<evidence type="ECO:0000256" key="3">
    <source>
        <dbReference type="ARBA" id="ARBA00023125"/>
    </source>
</evidence>
<reference evidence="7" key="1">
    <citation type="submission" date="2021-01" db="EMBL/GenBank/DDBJ databases">
        <title>Genome public.</title>
        <authorList>
            <person name="Liu C."/>
            <person name="Sun Q."/>
        </authorList>
    </citation>
    <scope>NUCLEOTIDE SEQUENCE [LARGE SCALE GENOMIC DNA]</scope>
    <source>
        <strain evidence="7">YIM B02556</strain>
    </source>
</reference>
<dbReference type="Gene3D" id="1.10.10.10">
    <property type="entry name" value="Winged helix-like DNA-binding domain superfamily/Winged helix DNA-binding domain"/>
    <property type="match status" value="1"/>
</dbReference>
<name>A0ABS1FB64_9PROT</name>
<dbReference type="Pfam" id="PF03466">
    <property type="entry name" value="LysR_substrate"/>
    <property type="match status" value="1"/>
</dbReference>
<sequence length="306" mass="33885">MALRSIAPLARTLFIFEAAARTGSFSAAAREFNVTQPSVSRSIAQLEDRLGLRLFQRTPTGIVLTAEGDEIFRTLRDSLAAIDRTVDTVRQRAARTRVILSFSSSFATHWLVPRLRAFKGAFPTVELRLDLVQGMLGQPPSDVDIATRVVEADDPRYHVWPFAPEIIMPVCSPAYLAERGPLDADPQRHVFLNLNDEHKAHWNRLLNPSGRLEGIGTWDVFSDYSVALQAAQNGEGIALGWVSVVSRALCEGHLVRAGAGEIRTGRWHSLISPKARPLQPVVPAICDWLIAVMRDDLERLDGVRPV</sequence>
<keyword evidence="4" id="KW-0804">Transcription</keyword>
<evidence type="ECO:0000256" key="4">
    <source>
        <dbReference type="ARBA" id="ARBA00023163"/>
    </source>
</evidence>
<evidence type="ECO:0000313" key="6">
    <source>
        <dbReference type="EMBL" id="MBK1840674.1"/>
    </source>
</evidence>
<dbReference type="PRINTS" id="PR00039">
    <property type="entry name" value="HTHLYSR"/>
</dbReference>
<keyword evidence="3" id="KW-0238">DNA-binding</keyword>
<keyword evidence="7" id="KW-1185">Reference proteome</keyword>
<evidence type="ECO:0000259" key="5">
    <source>
        <dbReference type="PROSITE" id="PS50931"/>
    </source>
</evidence>
<proteinExistence type="inferred from homology"/>
<dbReference type="PROSITE" id="PS50931">
    <property type="entry name" value="HTH_LYSR"/>
    <property type="match status" value="1"/>
</dbReference>
<evidence type="ECO:0000313" key="7">
    <source>
        <dbReference type="Proteomes" id="UP000652760"/>
    </source>
</evidence>
<evidence type="ECO:0000256" key="2">
    <source>
        <dbReference type="ARBA" id="ARBA00023015"/>
    </source>
</evidence>
<comment type="similarity">
    <text evidence="1">Belongs to the LysR transcriptional regulatory family.</text>
</comment>
<dbReference type="InterPro" id="IPR005119">
    <property type="entry name" value="LysR_subst-bd"/>
</dbReference>
<organism evidence="6 7">
    <name type="scientific">Azospirillum endophyticum</name>
    <dbReference type="NCBI Taxonomy" id="2800326"/>
    <lineage>
        <taxon>Bacteria</taxon>
        <taxon>Pseudomonadati</taxon>
        <taxon>Pseudomonadota</taxon>
        <taxon>Alphaproteobacteria</taxon>
        <taxon>Rhodospirillales</taxon>
        <taxon>Azospirillaceae</taxon>
        <taxon>Azospirillum</taxon>
    </lineage>
</organism>
<dbReference type="InterPro" id="IPR000847">
    <property type="entry name" value="LysR_HTH_N"/>
</dbReference>
<protein>
    <submittedName>
        <fullName evidence="6">LysR family transcriptional regulator</fullName>
    </submittedName>
</protein>
<dbReference type="PANTHER" id="PTHR30537:SF74">
    <property type="entry name" value="HTH-TYPE TRANSCRIPTIONAL REGULATOR TRPI"/>
    <property type="match status" value="1"/>
</dbReference>
<dbReference type="InterPro" id="IPR036390">
    <property type="entry name" value="WH_DNA-bd_sf"/>
</dbReference>
<dbReference type="RefSeq" id="WP_200197374.1">
    <property type="nucleotide sequence ID" value="NZ_JAENHM010000067.1"/>
</dbReference>
<dbReference type="EMBL" id="JAENHM010000067">
    <property type="protein sequence ID" value="MBK1840674.1"/>
    <property type="molecule type" value="Genomic_DNA"/>
</dbReference>
<dbReference type="SUPFAM" id="SSF53850">
    <property type="entry name" value="Periplasmic binding protein-like II"/>
    <property type="match status" value="1"/>
</dbReference>
<dbReference type="Proteomes" id="UP000652760">
    <property type="component" value="Unassembled WGS sequence"/>
</dbReference>
<dbReference type="Gene3D" id="3.40.190.10">
    <property type="entry name" value="Periplasmic binding protein-like II"/>
    <property type="match status" value="2"/>
</dbReference>
<accession>A0ABS1FB64</accession>
<dbReference type="InterPro" id="IPR058163">
    <property type="entry name" value="LysR-type_TF_proteobact-type"/>
</dbReference>
<evidence type="ECO:0000256" key="1">
    <source>
        <dbReference type="ARBA" id="ARBA00009437"/>
    </source>
</evidence>
<dbReference type="InterPro" id="IPR036388">
    <property type="entry name" value="WH-like_DNA-bd_sf"/>
</dbReference>
<dbReference type="SUPFAM" id="SSF46785">
    <property type="entry name" value="Winged helix' DNA-binding domain"/>
    <property type="match status" value="1"/>
</dbReference>